<evidence type="ECO:0000313" key="3">
    <source>
        <dbReference type="Proteomes" id="UP000011182"/>
    </source>
</evidence>
<keyword evidence="1" id="KW-0732">Signal</keyword>
<name>A0A9W5LJZ5_9BACI</name>
<protein>
    <submittedName>
        <fullName evidence="2">Uncharacterized protein</fullName>
    </submittedName>
</protein>
<evidence type="ECO:0000256" key="1">
    <source>
        <dbReference type="SAM" id="SignalP"/>
    </source>
</evidence>
<reference evidence="2 3" key="1">
    <citation type="journal article" date="2014" name="Syst. Appl. Microbiol.">
        <title>Genomic insights into the taxonomic status of the three subspecies of Bacillus subtilis.</title>
        <authorList>
            <person name="Yi H."/>
            <person name="Chun J."/>
            <person name="Cha C.J."/>
        </authorList>
    </citation>
    <scope>NUCLEOTIDE SEQUENCE [LARGE SCALE GENOMIC DNA]</scope>
    <source>
        <strain evidence="2 3">KCTC 13429</strain>
    </source>
</reference>
<keyword evidence="3" id="KW-1185">Reference proteome</keyword>
<dbReference type="EMBL" id="AMXN01000002">
    <property type="protein sequence ID" value="ELS62173.1"/>
    <property type="molecule type" value="Genomic_DNA"/>
</dbReference>
<comment type="caution">
    <text evidence="2">The sequence shown here is derived from an EMBL/GenBank/DDBJ whole genome shotgun (WGS) entry which is preliminary data.</text>
</comment>
<evidence type="ECO:0000313" key="2">
    <source>
        <dbReference type="EMBL" id="ELS62173.1"/>
    </source>
</evidence>
<accession>A0A9W5LJZ5</accession>
<dbReference type="AlphaFoldDB" id="A0A9W5LJZ5"/>
<feature type="chain" id="PRO_5040963294" evidence="1">
    <location>
        <begin position="25"/>
        <end position="284"/>
    </location>
</feature>
<gene>
    <name evidence="2" type="ORF">BSI_12520</name>
</gene>
<feature type="signal peptide" evidence="1">
    <location>
        <begin position="1"/>
        <end position="24"/>
    </location>
</feature>
<sequence length="284" mass="31427">MKKILLFCLTFSLVFSIFGGAASAAPKQKSQQDINDIRNYVEKTVPLLKSNLENLPKNSSLEKVEKTISNHYKNNPAPKAFSNPDISLYDVFPEMKSELEKFNGKAFNMNSFMAEQEKSKSYGDVLTFETQNSTVKVYLGDLGDIQILEQKTLTDSPDSDASVQGTTKTERTTGIAYGLGGPKLFTLWAEGRFKYDGKKVWATYKDGDYQRHPMGTALAISPRVLGQDRDASHGGYAYREVYSRIYVESIVGFKWAGIVLNSALVEAFIGSTAKGSVYGGVKKV</sequence>
<organism evidence="2 3">
    <name type="scientific">Bacillus inaquosorum KCTC 13429</name>
    <dbReference type="NCBI Taxonomy" id="1236548"/>
    <lineage>
        <taxon>Bacteria</taxon>
        <taxon>Bacillati</taxon>
        <taxon>Bacillota</taxon>
        <taxon>Bacilli</taxon>
        <taxon>Bacillales</taxon>
        <taxon>Bacillaceae</taxon>
        <taxon>Bacillus</taxon>
    </lineage>
</organism>
<proteinExistence type="predicted"/>
<dbReference type="Proteomes" id="UP000011182">
    <property type="component" value="Unassembled WGS sequence"/>
</dbReference>